<evidence type="ECO:0000313" key="7">
    <source>
        <dbReference type="Proteomes" id="UP000825258"/>
    </source>
</evidence>
<evidence type="ECO:0000313" key="6">
    <source>
        <dbReference type="EMBL" id="BCY28948.1"/>
    </source>
</evidence>
<organism evidence="6 7">
    <name type="scientific">Flavobacterium okayamense</name>
    <dbReference type="NCBI Taxonomy" id="2830782"/>
    <lineage>
        <taxon>Bacteria</taxon>
        <taxon>Pseudomonadati</taxon>
        <taxon>Bacteroidota</taxon>
        <taxon>Flavobacteriia</taxon>
        <taxon>Flavobacteriales</taxon>
        <taxon>Flavobacteriaceae</taxon>
        <taxon>Flavobacterium</taxon>
    </lineage>
</organism>
<protein>
    <submittedName>
        <fullName evidence="6">DNA mismatch repair protein MutS</fullName>
    </submittedName>
</protein>
<dbReference type="InterPro" id="IPR027417">
    <property type="entry name" value="P-loop_NTPase"/>
</dbReference>
<keyword evidence="4" id="KW-1133">Transmembrane helix</keyword>
<dbReference type="Pfam" id="PF00488">
    <property type="entry name" value="MutS_V"/>
    <property type="match status" value="1"/>
</dbReference>
<dbReference type="EMBL" id="AP024749">
    <property type="protein sequence ID" value="BCY28948.1"/>
    <property type="molecule type" value="Genomic_DNA"/>
</dbReference>
<keyword evidence="4" id="KW-0812">Transmembrane</keyword>
<evidence type="ECO:0000256" key="2">
    <source>
        <dbReference type="ARBA" id="ARBA00022840"/>
    </source>
</evidence>
<dbReference type="InterPro" id="IPR036187">
    <property type="entry name" value="DNA_mismatch_repair_MutS_sf"/>
</dbReference>
<keyword evidence="7" id="KW-1185">Reference proteome</keyword>
<gene>
    <name evidence="6" type="ORF">KK2020170_18160</name>
</gene>
<dbReference type="RefSeq" id="WP_221258052.1">
    <property type="nucleotide sequence ID" value="NZ_AP024749.1"/>
</dbReference>
<keyword evidence="3" id="KW-0238">DNA-binding</keyword>
<dbReference type="Gene3D" id="3.40.50.300">
    <property type="entry name" value="P-loop containing nucleotide triphosphate hydrolases"/>
    <property type="match status" value="1"/>
</dbReference>
<keyword evidence="4" id="KW-0472">Membrane</keyword>
<dbReference type="SUPFAM" id="SSF48334">
    <property type="entry name" value="DNA repair protein MutS, domain III"/>
    <property type="match status" value="1"/>
</dbReference>
<evidence type="ECO:0000259" key="5">
    <source>
        <dbReference type="SMART" id="SM00534"/>
    </source>
</evidence>
<dbReference type="SUPFAM" id="SSF52540">
    <property type="entry name" value="P-loop containing nucleoside triphosphate hydrolases"/>
    <property type="match status" value="1"/>
</dbReference>
<keyword evidence="1" id="KW-0547">Nucleotide-binding</keyword>
<dbReference type="PANTHER" id="PTHR11361:SF152">
    <property type="entry name" value="DNA MISMATCH REPAIR PROTEIN"/>
    <property type="match status" value="1"/>
</dbReference>
<evidence type="ECO:0000256" key="4">
    <source>
        <dbReference type="SAM" id="Phobius"/>
    </source>
</evidence>
<feature type="transmembrane region" description="Helical" evidence="4">
    <location>
        <begin position="374"/>
        <end position="394"/>
    </location>
</feature>
<dbReference type="InterPro" id="IPR000432">
    <property type="entry name" value="DNA_mismatch_repair_MutS_C"/>
</dbReference>
<sequence>MIQNIIFQIKYAFSQISFNRSKNVTDRLKMSFGSLKEQSTDFNYISKYFRNKNNSKAYHVVSDKTCNDLDFEDLFMLIDRTHSKVGQQYLYNKLRTVTINESQTTLDEEIIKELTNNEQLRISVQKRLEKLNHKDAYYITTLFQDEHLHPPKWFFIIKILSFASLLSLILAFFNPIFFIVLAALFCVNFALHYWNKSNLVQYVGSIPQLLKLNSISSQLYGVPLFKKLNLNLPSSIKLINEVKGKMSFFQLEAKLQGEFEMIAWFIFEIFKTIFLLEPLLLFGVLKKLSTKREEIENVFQFVGHIDMLISIASLRKGLDTFCLPTITTDNTIQAKDISHPLIFNCTTNTITIADKSILLTGSNMSGKTSFIRAIGLNIITGLTINTCFATSMVFPRLKVFSAIRISDDLMNDKSYYFEEVLTIKEMLKESKSGEKNLFLLDEMFKGTNTVERIAAGKAVLSTLSKNNNTVLVSTHDIELTDMLSKEYELYHFSETVHNKTVGFDYKMKEGKLKNRNAIRILKINDYPNEIIQEAITISKELDKLYLNTNNSDAIII</sequence>
<feature type="transmembrane region" description="Helical" evidence="4">
    <location>
        <begin position="261"/>
        <end position="285"/>
    </location>
</feature>
<name>A0ABM7S623_9FLAO</name>
<evidence type="ECO:0000256" key="1">
    <source>
        <dbReference type="ARBA" id="ARBA00022741"/>
    </source>
</evidence>
<keyword evidence="2" id="KW-0067">ATP-binding</keyword>
<feature type="domain" description="DNA mismatch repair proteins mutS family" evidence="5">
    <location>
        <begin position="354"/>
        <end position="539"/>
    </location>
</feature>
<dbReference type="Proteomes" id="UP000825258">
    <property type="component" value="Chromosome"/>
</dbReference>
<dbReference type="SMART" id="SM00534">
    <property type="entry name" value="MUTSac"/>
    <property type="match status" value="1"/>
</dbReference>
<reference evidence="6 7" key="1">
    <citation type="submission" date="2021-06" db="EMBL/GenBank/DDBJ databases">
        <title>Whole genome sequences of Flavobacterium sp. KK2020170 and assembly.</title>
        <authorList>
            <person name="Kitahara K."/>
            <person name="Miyoshi S."/>
            <person name="Uesaka K."/>
        </authorList>
    </citation>
    <scope>NUCLEOTIDE SEQUENCE [LARGE SCALE GENOMIC DNA]</scope>
    <source>
        <strain evidence="6 7">KK2020170</strain>
    </source>
</reference>
<dbReference type="InterPro" id="IPR045076">
    <property type="entry name" value="MutS"/>
</dbReference>
<proteinExistence type="predicted"/>
<evidence type="ECO:0000256" key="3">
    <source>
        <dbReference type="ARBA" id="ARBA00023125"/>
    </source>
</evidence>
<accession>A0ABM7S623</accession>
<dbReference type="PANTHER" id="PTHR11361">
    <property type="entry name" value="DNA MISMATCH REPAIR PROTEIN MUTS FAMILY MEMBER"/>
    <property type="match status" value="1"/>
</dbReference>